<keyword evidence="6" id="KW-1133">Transmembrane helix</keyword>
<evidence type="ECO:0000256" key="1">
    <source>
        <dbReference type="ARBA" id="ARBA00004225"/>
    </source>
</evidence>
<evidence type="ECO:0000256" key="10">
    <source>
        <dbReference type="RuleBase" id="RU000488"/>
    </source>
</evidence>
<evidence type="ECO:0000256" key="3">
    <source>
        <dbReference type="ARBA" id="ARBA00022448"/>
    </source>
</evidence>
<comment type="similarity">
    <text evidence="2 10">Belongs to the mitochondrial carrier (TC 2.A.29) family.</text>
</comment>
<evidence type="ECO:0000256" key="9">
    <source>
        <dbReference type="PROSITE-ProRule" id="PRU00282"/>
    </source>
</evidence>
<sequence>MESKSTTNPTTQQLTRHVTAALQQPPRRLTTTTVVQQKPTNAIHDLLAGGIAGSAGIFVGHPLDSLKVRMQMSSGGGGSSIRTILSQSSTLGSVWNGLPAPLAGAAALNACIFLTYGSTTRLWDKYDTTNGNNVDESKSLAKEAICGGITGFVSSFIMCPTEHIKTKQQLNATMYRNSFHATQQIFTTHGFVGLNRGFVATAIRQSPGFCVYFGTYERLKDSLQTHNNIKCSQLIASILAGGFAGSFSWAIVYPIDLIKSRIQALPMDCSKNDRSIVHIGKSILKESGWKALYRGFGITVLRAFPVNAVILTTHSELRGLFERTHVR</sequence>
<dbReference type="Gene3D" id="1.50.40.10">
    <property type="entry name" value="Mitochondrial carrier domain"/>
    <property type="match status" value="1"/>
</dbReference>
<organism evidence="11 12">
    <name type="scientific">Skeletonema marinoi</name>
    <dbReference type="NCBI Taxonomy" id="267567"/>
    <lineage>
        <taxon>Eukaryota</taxon>
        <taxon>Sar</taxon>
        <taxon>Stramenopiles</taxon>
        <taxon>Ochrophyta</taxon>
        <taxon>Bacillariophyta</taxon>
        <taxon>Coscinodiscophyceae</taxon>
        <taxon>Thalassiosirophycidae</taxon>
        <taxon>Thalassiosirales</taxon>
        <taxon>Skeletonemataceae</taxon>
        <taxon>Skeletonema</taxon>
        <taxon>Skeletonema marinoi-dohrnii complex</taxon>
    </lineage>
</organism>
<feature type="repeat" description="Solcar" evidence="9">
    <location>
        <begin position="232"/>
        <end position="320"/>
    </location>
</feature>
<name>A0AAD8Y274_9STRA</name>
<keyword evidence="4 9" id="KW-0812">Transmembrane</keyword>
<protein>
    <submittedName>
        <fullName evidence="11">Mitochondrial carrier protein</fullName>
    </submittedName>
</protein>
<feature type="repeat" description="Solcar" evidence="9">
    <location>
        <begin position="40"/>
        <end position="122"/>
    </location>
</feature>
<dbReference type="InterPro" id="IPR018108">
    <property type="entry name" value="MCP_transmembrane"/>
</dbReference>
<evidence type="ECO:0000313" key="11">
    <source>
        <dbReference type="EMBL" id="KAK1738264.1"/>
    </source>
</evidence>
<dbReference type="PRINTS" id="PR00926">
    <property type="entry name" value="MITOCARRIER"/>
</dbReference>
<dbReference type="InterPro" id="IPR050567">
    <property type="entry name" value="Mitochondrial_Carrier"/>
</dbReference>
<evidence type="ECO:0000256" key="4">
    <source>
        <dbReference type="ARBA" id="ARBA00022692"/>
    </source>
</evidence>
<evidence type="ECO:0000256" key="6">
    <source>
        <dbReference type="ARBA" id="ARBA00022989"/>
    </source>
</evidence>
<evidence type="ECO:0000256" key="8">
    <source>
        <dbReference type="ARBA" id="ARBA00023136"/>
    </source>
</evidence>
<keyword evidence="5" id="KW-0677">Repeat</keyword>
<comment type="caution">
    <text evidence="11">The sequence shown here is derived from an EMBL/GenBank/DDBJ whole genome shotgun (WGS) entry which is preliminary data.</text>
</comment>
<dbReference type="AlphaFoldDB" id="A0AAD8Y274"/>
<keyword evidence="7" id="KW-0496">Mitochondrion</keyword>
<dbReference type="PANTHER" id="PTHR45624">
    <property type="entry name" value="MITOCHONDRIAL BASIC AMINO ACIDS TRANSPORTER-RELATED"/>
    <property type="match status" value="1"/>
</dbReference>
<evidence type="ECO:0000313" key="12">
    <source>
        <dbReference type="Proteomes" id="UP001224775"/>
    </source>
</evidence>
<dbReference type="PANTHER" id="PTHR45624:SF10">
    <property type="entry name" value="SLC (SOLUTE CARRIER) HOMOLOG"/>
    <property type="match status" value="1"/>
</dbReference>
<accession>A0AAD8Y274</accession>
<dbReference type="GO" id="GO:0022857">
    <property type="term" value="F:transmembrane transporter activity"/>
    <property type="evidence" value="ECO:0007669"/>
    <property type="project" value="TreeGrafter"/>
</dbReference>
<gene>
    <name evidence="11" type="ORF">QTG54_010933</name>
</gene>
<dbReference type="InterPro" id="IPR002067">
    <property type="entry name" value="MCP"/>
</dbReference>
<keyword evidence="3 10" id="KW-0813">Transport</keyword>
<dbReference type="InterPro" id="IPR023395">
    <property type="entry name" value="MCP_dom_sf"/>
</dbReference>
<proteinExistence type="inferred from homology"/>
<dbReference type="Proteomes" id="UP001224775">
    <property type="component" value="Unassembled WGS sequence"/>
</dbReference>
<feature type="repeat" description="Solcar" evidence="9">
    <location>
        <begin position="138"/>
        <end position="222"/>
    </location>
</feature>
<evidence type="ECO:0000256" key="7">
    <source>
        <dbReference type="ARBA" id="ARBA00023128"/>
    </source>
</evidence>
<evidence type="ECO:0000256" key="5">
    <source>
        <dbReference type="ARBA" id="ARBA00022737"/>
    </source>
</evidence>
<dbReference type="GO" id="GO:0031966">
    <property type="term" value="C:mitochondrial membrane"/>
    <property type="evidence" value="ECO:0007669"/>
    <property type="project" value="UniProtKB-SubCell"/>
</dbReference>
<dbReference type="EMBL" id="JATAAI010000021">
    <property type="protein sequence ID" value="KAK1738264.1"/>
    <property type="molecule type" value="Genomic_DNA"/>
</dbReference>
<keyword evidence="12" id="KW-1185">Reference proteome</keyword>
<dbReference type="SUPFAM" id="SSF103506">
    <property type="entry name" value="Mitochondrial carrier"/>
    <property type="match status" value="1"/>
</dbReference>
<reference evidence="11" key="1">
    <citation type="submission" date="2023-06" db="EMBL/GenBank/DDBJ databases">
        <title>Survivors Of The Sea: Transcriptome response of Skeletonema marinoi to long-term dormancy.</title>
        <authorList>
            <person name="Pinder M.I.M."/>
            <person name="Kourtchenko O."/>
            <person name="Robertson E.K."/>
            <person name="Larsson T."/>
            <person name="Maumus F."/>
            <person name="Osuna-Cruz C.M."/>
            <person name="Vancaester E."/>
            <person name="Stenow R."/>
            <person name="Vandepoele K."/>
            <person name="Ploug H."/>
            <person name="Bruchert V."/>
            <person name="Godhe A."/>
            <person name="Topel M."/>
        </authorList>
    </citation>
    <scope>NUCLEOTIDE SEQUENCE</scope>
    <source>
        <strain evidence="11">R05AC</strain>
    </source>
</reference>
<dbReference type="Pfam" id="PF00153">
    <property type="entry name" value="Mito_carr"/>
    <property type="match status" value="3"/>
</dbReference>
<dbReference type="PROSITE" id="PS50920">
    <property type="entry name" value="SOLCAR"/>
    <property type="match status" value="3"/>
</dbReference>
<comment type="subcellular location">
    <subcellularLocation>
        <location evidence="1">Mitochondrion membrane</location>
        <topology evidence="1">Multi-pass membrane protein</topology>
    </subcellularLocation>
</comment>
<keyword evidence="8 9" id="KW-0472">Membrane</keyword>
<evidence type="ECO:0000256" key="2">
    <source>
        <dbReference type="ARBA" id="ARBA00006375"/>
    </source>
</evidence>